<evidence type="ECO:0000256" key="2">
    <source>
        <dbReference type="ARBA" id="ARBA00007401"/>
    </source>
</evidence>
<dbReference type="InterPro" id="IPR054593">
    <property type="entry name" value="Beta-mannosidase-like_N2"/>
</dbReference>
<dbReference type="SUPFAM" id="SSF49785">
    <property type="entry name" value="Galactose-binding domain-like"/>
    <property type="match status" value="1"/>
</dbReference>
<comment type="similarity">
    <text evidence="2">Belongs to the glycosyl hydrolase 2 family.</text>
</comment>
<keyword evidence="10" id="KW-1185">Reference proteome</keyword>
<dbReference type="Gene3D" id="2.60.40.10">
    <property type="entry name" value="Immunoglobulins"/>
    <property type="match status" value="1"/>
</dbReference>
<dbReference type="InterPro" id="IPR050887">
    <property type="entry name" value="Beta-mannosidase_GH2"/>
</dbReference>
<evidence type="ECO:0000256" key="1">
    <source>
        <dbReference type="ARBA" id="ARBA00000829"/>
    </source>
</evidence>
<accession>A0ABW5FYX9</accession>
<evidence type="ECO:0000256" key="4">
    <source>
        <dbReference type="ARBA" id="ARBA00022801"/>
    </source>
</evidence>
<dbReference type="EC" id="3.2.1.25" evidence="3"/>
<evidence type="ECO:0000256" key="3">
    <source>
        <dbReference type="ARBA" id="ARBA00012754"/>
    </source>
</evidence>
<dbReference type="InterPro" id="IPR036156">
    <property type="entry name" value="Beta-gal/glucu_dom_sf"/>
</dbReference>
<feature type="region of interest" description="Disordered" evidence="6">
    <location>
        <begin position="1"/>
        <end position="25"/>
    </location>
</feature>
<evidence type="ECO:0000259" key="7">
    <source>
        <dbReference type="Pfam" id="PF00703"/>
    </source>
</evidence>
<keyword evidence="5" id="KW-0326">Glycosidase</keyword>
<dbReference type="EMBL" id="JBHUKR010000011">
    <property type="protein sequence ID" value="MFD2419354.1"/>
    <property type="molecule type" value="Genomic_DNA"/>
</dbReference>
<protein>
    <recommendedName>
        <fullName evidence="3">beta-mannosidase</fullName>
        <ecNumber evidence="3">3.2.1.25</ecNumber>
    </recommendedName>
</protein>
<dbReference type="PANTHER" id="PTHR43730">
    <property type="entry name" value="BETA-MANNOSIDASE"/>
    <property type="match status" value="1"/>
</dbReference>
<organism evidence="9 10">
    <name type="scientific">Amycolatopsis pigmentata</name>
    <dbReference type="NCBI Taxonomy" id="450801"/>
    <lineage>
        <taxon>Bacteria</taxon>
        <taxon>Bacillati</taxon>
        <taxon>Actinomycetota</taxon>
        <taxon>Actinomycetes</taxon>
        <taxon>Pseudonocardiales</taxon>
        <taxon>Pseudonocardiaceae</taxon>
        <taxon>Amycolatopsis</taxon>
    </lineage>
</organism>
<gene>
    <name evidence="9" type="ORF">ACFSXZ_23765</name>
</gene>
<dbReference type="RefSeq" id="WP_378267351.1">
    <property type="nucleotide sequence ID" value="NZ_JBHUKR010000011.1"/>
</dbReference>
<sequence length="812" mass="89787">MRRTPLHDGWTLRAAGGSVPPEQSGRVVPATVPGCVHTDLLAAGLIPDPYLDDNEAKLAWIGRTDWRYETTFDWTPSGPNTDLVCEGLDTVAHIELNGVEIARTRNMHRSFRFALAPALREGTNHLAVTFTSALDHAEAVRAEVGERPHTNRFPFNMIRKMACNFGWDWGPELVTAGIWRPIALEEWHTARFSSVRPLATMDGTTGRVAVHAELRRDGEGPVVVKARVGERETTVVLDGDSSTAVLRLGIDEPELWWPRGYGSPARHDLAVTLSTMDGTVLDEWSGRIGFRTVELDTTKDEHGTRFTFVINGVPVFAKGVNWIPDDCFPHRVDRDRYARRLTQAVDAGVNLVRVWGGGIYESEDFYDLADEMGLLVWQDFLFACADYPEEEPLRREVIAEAREAVTRLSGRASLVLWNGSNENAWLHEARGWNDLIGDATWGIGYYTEVLPAIVDELDGTRPYIPSSPWSFSDDILPNDPDHGCAHIWDVWNLRDYTAYRDYIPRFASEFGFCGAPALTTLRRALPGEELSESSPGVVGHYKANAGMEGLDRRLAEHFPPPAGFEDWHWATQLAQARAVALGVRHFRSHTPRCAGTIVWQLNDCWPVISWSVVDGDGRLKPAWYALRDSYAERLMTIQPRAGRPAVVLVNDTGDPWETRVEVRRAAFDGAELARAELTATVDARGASTLELPGELVTPGDPTAELLVATSAGAPVSTWFFAEDLEQKLPVAEYSVNADEVPSGYRVTVTAETLLRDLTLAADLVAEDAVADQALLTVLPGETATFTVRAPARLDPRAFTSALRTANQLGGKR</sequence>
<feature type="domain" description="Glycoside hydrolase family 2 immunoglobulin-like beta-sandwich" evidence="7">
    <location>
        <begin position="204"/>
        <end position="291"/>
    </location>
</feature>
<dbReference type="InterPro" id="IPR008979">
    <property type="entry name" value="Galactose-bd-like_sf"/>
</dbReference>
<keyword evidence="4 9" id="KW-0378">Hydrolase</keyword>
<reference evidence="10" key="1">
    <citation type="journal article" date="2019" name="Int. J. Syst. Evol. Microbiol.">
        <title>The Global Catalogue of Microorganisms (GCM) 10K type strain sequencing project: providing services to taxonomists for standard genome sequencing and annotation.</title>
        <authorList>
            <consortium name="The Broad Institute Genomics Platform"/>
            <consortium name="The Broad Institute Genome Sequencing Center for Infectious Disease"/>
            <person name="Wu L."/>
            <person name="Ma J."/>
        </authorList>
    </citation>
    <scope>NUCLEOTIDE SEQUENCE [LARGE SCALE GENOMIC DNA]</scope>
    <source>
        <strain evidence="10">CGMCC 4.7645</strain>
    </source>
</reference>
<dbReference type="Pfam" id="PF00703">
    <property type="entry name" value="Glyco_hydro_2"/>
    <property type="match status" value="1"/>
</dbReference>
<dbReference type="PANTHER" id="PTHR43730:SF1">
    <property type="entry name" value="BETA-MANNOSIDASE"/>
    <property type="match status" value="1"/>
</dbReference>
<dbReference type="InterPro" id="IPR017853">
    <property type="entry name" value="GH"/>
</dbReference>
<evidence type="ECO:0000313" key="10">
    <source>
        <dbReference type="Proteomes" id="UP001597417"/>
    </source>
</evidence>
<dbReference type="Gene3D" id="2.60.120.260">
    <property type="entry name" value="Galactose-binding domain-like"/>
    <property type="match status" value="1"/>
</dbReference>
<dbReference type="InterPro" id="IPR013783">
    <property type="entry name" value="Ig-like_fold"/>
</dbReference>
<dbReference type="Pfam" id="PF22666">
    <property type="entry name" value="Glyco_hydro_2_N2"/>
    <property type="match status" value="1"/>
</dbReference>
<dbReference type="Proteomes" id="UP001597417">
    <property type="component" value="Unassembled WGS sequence"/>
</dbReference>
<dbReference type="Gene3D" id="3.20.20.80">
    <property type="entry name" value="Glycosidases"/>
    <property type="match status" value="1"/>
</dbReference>
<comment type="caution">
    <text evidence="9">The sequence shown here is derived from an EMBL/GenBank/DDBJ whole genome shotgun (WGS) entry which is preliminary data.</text>
</comment>
<evidence type="ECO:0000259" key="8">
    <source>
        <dbReference type="Pfam" id="PF22666"/>
    </source>
</evidence>
<evidence type="ECO:0000313" key="9">
    <source>
        <dbReference type="EMBL" id="MFD2419354.1"/>
    </source>
</evidence>
<feature type="domain" description="Beta-mannosidase-like galactose-binding" evidence="8">
    <location>
        <begin position="10"/>
        <end position="180"/>
    </location>
</feature>
<evidence type="ECO:0000256" key="6">
    <source>
        <dbReference type="SAM" id="MobiDB-lite"/>
    </source>
</evidence>
<proteinExistence type="inferred from homology"/>
<dbReference type="GO" id="GO:0016787">
    <property type="term" value="F:hydrolase activity"/>
    <property type="evidence" value="ECO:0007669"/>
    <property type="project" value="UniProtKB-KW"/>
</dbReference>
<evidence type="ECO:0000256" key="5">
    <source>
        <dbReference type="ARBA" id="ARBA00023295"/>
    </source>
</evidence>
<name>A0ABW5FYX9_9PSEU</name>
<comment type="catalytic activity">
    <reaction evidence="1">
        <text>Hydrolysis of terminal, non-reducing beta-D-mannose residues in beta-D-mannosides.</text>
        <dbReference type="EC" id="3.2.1.25"/>
    </reaction>
</comment>
<dbReference type="SUPFAM" id="SSF51445">
    <property type="entry name" value="(Trans)glycosidases"/>
    <property type="match status" value="1"/>
</dbReference>
<dbReference type="SUPFAM" id="SSF49303">
    <property type="entry name" value="beta-Galactosidase/glucuronidase domain"/>
    <property type="match status" value="1"/>
</dbReference>
<dbReference type="InterPro" id="IPR006102">
    <property type="entry name" value="Ig-like_GH2"/>
</dbReference>